<evidence type="ECO:0000256" key="1">
    <source>
        <dbReference type="SAM" id="MobiDB-lite"/>
    </source>
</evidence>
<feature type="domain" description="MoaB/Mog" evidence="2">
    <location>
        <begin position="4"/>
        <end position="172"/>
    </location>
</feature>
<dbReference type="AlphaFoldDB" id="A0A830ECU5"/>
<dbReference type="SUPFAM" id="SSF53218">
    <property type="entry name" value="Molybdenum cofactor biosynthesis proteins"/>
    <property type="match status" value="1"/>
</dbReference>
<dbReference type="RefSeq" id="WP_188787658.1">
    <property type="nucleotide sequence ID" value="NZ_BMOC01000016.1"/>
</dbReference>
<dbReference type="OrthoDB" id="372037at2157"/>
<dbReference type="EMBL" id="BMOC01000016">
    <property type="protein sequence ID" value="GGJ13012.1"/>
    <property type="molecule type" value="Genomic_DNA"/>
</dbReference>
<feature type="region of interest" description="Disordered" evidence="1">
    <location>
        <begin position="238"/>
        <end position="258"/>
    </location>
</feature>
<dbReference type="Pfam" id="PF00994">
    <property type="entry name" value="MoCF_biosynth"/>
    <property type="match status" value="1"/>
</dbReference>
<evidence type="ECO:0000259" key="2">
    <source>
        <dbReference type="SMART" id="SM00852"/>
    </source>
</evidence>
<reference evidence="3" key="1">
    <citation type="journal article" date="2014" name="Int. J. Syst. Evol. Microbiol.">
        <title>Complete genome sequence of Corynebacterium casei LMG S-19264T (=DSM 44701T), isolated from a smear-ripened cheese.</title>
        <authorList>
            <consortium name="US DOE Joint Genome Institute (JGI-PGF)"/>
            <person name="Walter F."/>
            <person name="Albersmeier A."/>
            <person name="Kalinowski J."/>
            <person name="Ruckert C."/>
        </authorList>
    </citation>
    <scope>NUCLEOTIDE SEQUENCE</scope>
    <source>
        <strain evidence="3">JCM 14359</strain>
    </source>
</reference>
<dbReference type="Proteomes" id="UP000653099">
    <property type="component" value="Unassembled WGS sequence"/>
</dbReference>
<dbReference type="PANTHER" id="PTHR13939">
    <property type="entry name" value="NICOTINAMIDE-NUCLEOTIDE AMIDOHYDROLASE PNCC"/>
    <property type="match status" value="1"/>
</dbReference>
<dbReference type="PANTHER" id="PTHR13939:SF0">
    <property type="entry name" value="NMN AMIDOHYDROLASE-LIKE PROTEIN YFAY"/>
    <property type="match status" value="1"/>
</dbReference>
<dbReference type="Gene3D" id="3.40.980.10">
    <property type="entry name" value="MoaB/Mog-like domain"/>
    <property type="match status" value="1"/>
</dbReference>
<accession>A0A830ECU5</accession>
<protein>
    <submittedName>
        <fullName evidence="3">Competence damage-inducible protein A</fullName>
    </submittedName>
</protein>
<feature type="compositionally biased region" description="Basic and acidic residues" evidence="1">
    <location>
        <begin position="249"/>
        <end position="258"/>
    </location>
</feature>
<organism evidence="3 4">
    <name type="scientific">Halobellus salinus</name>
    <dbReference type="NCBI Taxonomy" id="931585"/>
    <lineage>
        <taxon>Archaea</taxon>
        <taxon>Methanobacteriati</taxon>
        <taxon>Methanobacteriota</taxon>
        <taxon>Stenosarchaea group</taxon>
        <taxon>Halobacteria</taxon>
        <taxon>Halobacteriales</taxon>
        <taxon>Haloferacaceae</taxon>
        <taxon>Halobellus</taxon>
    </lineage>
</organism>
<dbReference type="SMART" id="SM00852">
    <property type="entry name" value="MoCF_biosynth"/>
    <property type="match status" value="1"/>
</dbReference>
<dbReference type="InterPro" id="IPR001453">
    <property type="entry name" value="MoaB/Mog_dom"/>
</dbReference>
<name>A0A830ECU5_9EURY</name>
<dbReference type="CDD" id="cd00885">
    <property type="entry name" value="cinA"/>
    <property type="match status" value="1"/>
</dbReference>
<proteinExistence type="predicted"/>
<evidence type="ECO:0000313" key="4">
    <source>
        <dbReference type="Proteomes" id="UP000653099"/>
    </source>
</evidence>
<dbReference type="InterPro" id="IPR050101">
    <property type="entry name" value="CinA"/>
</dbReference>
<reference evidence="3" key="2">
    <citation type="submission" date="2020-09" db="EMBL/GenBank/DDBJ databases">
        <authorList>
            <person name="Sun Q."/>
            <person name="Ohkuma M."/>
        </authorList>
    </citation>
    <scope>NUCLEOTIDE SEQUENCE</scope>
    <source>
        <strain evidence="3">JCM 14359</strain>
    </source>
</reference>
<comment type="caution">
    <text evidence="3">The sequence shown here is derived from an EMBL/GenBank/DDBJ whole genome shotgun (WGS) entry which is preliminary data.</text>
</comment>
<dbReference type="InterPro" id="IPR056596">
    <property type="entry name" value="FLAD1_M"/>
</dbReference>
<dbReference type="Pfam" id="PF24102">
    <property type="entry name" value="FLAD1_M"/>
    <property type="match status" value="1"/>
</dbReference>
<sequence length="258" mass="27205">MNAAIVTVGNELLAGDIENTNATWLAAALADRGVNVARVIVVPDDEPVVAARIRAWAAEFDAVLVTGGLGGTPDDVTMPAVAAGLDRELIVDPLAETEVGEKIDRIYEENPDLGFELRPEWYASMPANATPIPNSEGLAPGCVADNVYVLPGIPEEMKAVFDNVAGDFAGDVVTRTVYSPEPEGALASPLGELTERFEVRVGSYPNQRADRTRITVTGGGNATVSEAVSWLRERAEISLESASESAADNDTRNPAESG</sequence>
<dbReference type="InterPro" id="IPR036425">
    <property type="entry name" value="MoaB/Mog-like_dom_sf"/>
</dbReference>
<keyword evidence="4" id="KW-1185">Reference proteome</keyword>
<evidence type="ECO:0000313" key="3">
    <source>
        <dbReference type="EMBL" id="GGJ13012.1"/>
    </source>
</evidence>
<gene>
    <name evidence="3" type="ORF">GCM10008995_23560</name>
</gene>